<protein>
    <submittedName>
        <fullName evidence="3">LAM_G_DOMAIN domain-containing protein</fullName>
    </submittedName>
</protein>
<sequence length="211" mass="23902">MHFYDACVLLFTASTAWSTTGTEYNANFLDIVPGRFRLSFRTRTQTFVAFAVTAWKLYLTVTNGVPQLEVNPVKLRLAKVNVSDGNWHLFDIGITQNFLQMQVDELDGDFYAVTRVPDVTLKSGLAEIVIAKDATGTCLDDAWIDFVDRWPDYEKDYPLMVISNPRYTRHIQWSTKGRQQSCDAGTSPCKASNPCDATATCIDEWRGFRCE</sequence>
<accession>A0A183B294</accession>
<proteinExistence type="predicted"/>
<dbReference type="SUPFAM" id="SSF49899">
    <property type="entry name" value="Concanavalin A-like lectins/glucanases"/>
    <property type="match status" value="1"/>
</dbReference>
<dbReference type="Proteomes" id="UP000272942">
    <property type="component" value="Unassembled WGS sequence"/>
</dbReference>
<evidence type="ECO:0000313" key="1">
    <source>
        <dbReference type="EMBL" id="VDP90601.1"/>
    </source>
</evidence>
<keyword evidence="2" id="KW-1185">Reference proteome</keyword>
<reference evidence="1 2" key="2">
    <citation type="submission" date="2018-11" db="EMBL/GenBank/DDBJ databases">
        <authorList>
            <consortium name="Pathogen Informatics"/>
        </authorList>
    </citation>
    <scope>NUCLEOTIDE SEQUENCE [LARGE SCALE GENOMIC DNA]</scope>
    <source>
        <strain evidence="1 2">Egypt</strain>
    </source>
</reference>
<dbReference type="InterPro" id="IPR013320">
    <property type="entry name" value="ConA-like_dom_sf"/>
</dbReference>
<name>A0A183B294_9TREM</name>
<dbReference type="Gene3D" id="2.60.120.200">
    <property type="match status" value="1"/>
</dbReference>
<dbReference type="OrthoDB" id="6225467at2759"/>
<dbReference type="EMBL" id="UZAN01054828">
    <property type="protein sequence ID" value="VDP90601.1"/>
    <property type="molecule type" value="Genomic_DNA"/>
</dbReference>
<reference evidence="3" key="1">
    <citation type="submission" date="2016-06" db="UniProtKB">
        <authorList>
            <consortium name="WormBaseParasite"/>
        </authorList>
    </citation>
    <scope>IDENTIFICATION</scope>
</reference>
<evidence type="ECO:0000313" key="3">
    <source>
        <dbReference type="WBParaSite" id="ECPE_0001336801-mRNA-1"/>
    </source>
</evidence>
<dbReference type="WBParaSite" id="ECPE_0001336801-mRNA-1">
    <property type="protein sequence ID" value="ECPE_0001336801-mRNA-1"/>
    <property type="gene ID" value="ECPE_0001336801"/>
</dbReference>
<dbReference type="AlphaFoldDB" id="A0A183B294"/>
<dbReference type="CDD" id="cd00053">
    <property type="entry name" value="EGF"/>
    <property type="match status" value="1"/>
</dbReference>
<evidence type="ECO:0000313" key="2">
    <source>
        <dbReference type="Proteomes" id="UP000272942"/>
    </source>
</evidence>
<organism evidence="3">
    <name type="scientific">Echinostoma caproni</name>
    <dbReference type="NCBI Taxonomy" id="27848"/>
    <lineage>
        <taxon>Eukaryota</taxon>
        <taxon>Metazoa</taxon>
        <taxon>Spiralia</taxon>
        <taxon>Lophotrochozoa</taxon>
        <taxon>Platyhelminthes</taxon>
        <taxon>Trematoda</taxon>
        <taxon>Digenea</taxon>
        <taxon>Plagiorchiida</taxon>
        <taxon>Echinostomata</taxon>
        <taxon>Echinostomatoidea</taxon>
        <taxon>Echinostomatidae</taxon>
        <taxon>Echinostoma</taxon>
    </lineage>
</organism>
<gene>
    <name evidence="1" type="ORF">ECPE_LOCUS13329</name>
</gene>